<gene>
    <name evidence="3" type="ORF">B0A50_00603</name>
</gene>
<feature type="domain" description="SET" evidence="2">
    <location>
        <begin position="90"/>
        <end position="255"/>
    </location>
</feature>
<feature type="region of interest" description="Disordered" evidence="1">
    <location>
        <begin position="421"/>
        <end position="491"/>
    </location>
</feature>
<dbReference type="PROSITE" id="PS50280">
    <property type="entry name" value="SET"/>
    <property type="match status" value="1"/>
</dbReference>
<feature type="compositionally biased region" description="Basic residues" evidence="1">
    <location>
        <begin position="434"/>
        <end position="446"/>
    </location>
</feature>
<dbReference type="OrthoDB" id="265717at2759"/>
<dbReference type="EMBL" id="NAJL01000002">
    <property type="protein sequence ID" value="TKA33767.1"/>
    <property type="molecule type" value="Genomic_DNA"/>
</dbReference>
<feature type="compositionally biased region" description="Basic and acidic residues" evidence="1">
    <location>
        <begin position="447"/>
        <end position="481"/>
    </location>
</feature>
<accession>A0A4U0UER0</accession>
<evidence type="ECO:0000313" key="3">
    <source>
        <dbReference type="EMBL" id="TKA33767.1"/>
    </source>
</evidence>
<reference evidence="3 4" key="1">
    <citation type="submission" date="2017-03" db="EMBL/GenBank/DDBJ databases">
        <title>Genomes of endolithic fungi from Antarctica.</title>
        <authorList>
            <person name="Coleine C."/>
            <person name="Masonjones S."/>
            <person name="Stajich J.E."/>
        </authorList>
    </citation>
    <scope>NUCLEOTIDE SEQUENCE [LARGE SCALE GENOMIC DNA]</scope>
    <source>
        <strain evidence="3 4">CCFEE 6315</strain>
    </source>
</reference>
<sequence length="491" mass="54447">MSSTMFVEKLDSTLDHVYFFINDRRPSTASTGDSNQCGTPRSEIASVDSNDTEATTAVSGMSSLGSWNLNPHAKTFNPPTSPCDEQSNADCFELRKTADRGYGLFATTAIPIGTRIICEAPLIRIPERSLHLASPAYETLSNAQKATFDKLHFFQPQHLDLEQVSHFNLIDYSDNRTEDDDFVDELVAKHIRVMGIFSANSFAAGDGLAVFETTSRINHSCVPNVHHSYNPSLQKQTVHAERDISPGEELCTTYFGGPDTYYLRSQRIEILRSDYGFTCACPACADSTGISDSRRQLMGSLAWGLQQFLERNCLGMTHVPTSSSEALQQAEALIHLLLQEGLFSGELIRAYRTASAQALNAGVFQKAMDYAKHEAEVERNCLGTELADLVQLGMASTCWMEHVLSTAAAAGFQFEKHGNLENASKSARSENKAKKNMQKKRAKALKKKEQEREANRAKEVERVARKEIERQKKEAAKKQNEYDTSFPSLAG</sequence>
<dbReference type="CDD" id="cd20071">
    <property type="entry name" value="SET_SMYD"/>
    <property type="match status" value="1"/>
</dbReference>
<dbReference type="SMART" id="SM00317">
    <property type="entry name" value="SET"/>
    <property type="match status" value="1"/>
</dbReference>
<dbReference type="Gene3D" id="2.170.270.10">
    <property type="entry name" value="SET domain"/>
    <property type="match status" value="1"/>
</dbReference>
<feature type="compositionally biased region" description="Polar residues" evidence="1">
    <location>
        <begin position="482"/>
        <end position="491"/>
    </location>
</feature>
<organism evidence="3 4">
    <name type="scientific">Salinomyces thailandicus</name>
    <dbReference type="NCBI Taxonomy" id="706561"/>
    <lineage>
        <taxon>Eukaryota</taxon>
        <taxon>Fungi</taxon>
        <taxon>Dikarya</taxon>
        <taxon>Ascomycota</taxon>
        <taxon>Pezizomycotina</taxon>
        <taxon>Dothideomycetes</taxon>
        <taxon>Dothideomycetidae</taxon>
        <taxon>Mycosphaerellales</taxon>
        <taxon>Teratosphaeriaceae</taxon>
        <taxon>Salinomyces</taxon>
    </lineage>
</organism>
<keyword evidence="4" id="KW-1185">Reference proteome</keyword>
<dbReference type="InterPro" id="IPR053185">
    <property type="entry name" value="SET_domain_protein"/>
</dbReference>
<evidence type="ECO:0000259" key="2">
    <source>
        <dbReference type="PROSITE" id="PS50280"/>
    </source>
</evidence>
<name>A0A4U0UER0_9PEZI</name>
<dbReference type="InterPro" id="IPR001214">
    <property type="entry name" value="SET_dom"/>
</dbReference>
<dbReference type="PANTHER" id="PTHR47332:SF4">
    <property type="entry name" value="SET DOMAIN-CONTAINING PROTEIN 5"/>
    <property type="match status" value="1"/>
</dbReference>
<dbReference type="AlphaFoldDB" id="A0A4U0UER0"/>
<evidence type="ECO:0000256" key="1">
    <source>
        <dbReference type="SAM" id="MobiDB-lite"/>
    </source>
</evidence>
<protein>
    <recommendedName>
        <fullName evidence="2">SET domain-containing protein</fullName>
    </recommendedName>
</protein>
<proteinExistence type="predicted"/>
<dbReference type="InterPro" id="IPR046341">
    <property type="entry name" value="SET_dom_sf"/>
</dbReference>
<dbReference type="PANTHER" id="PTHR47332">
    <property type="entry name" value="SET DOMAIN-CONTAINING PROTEIN 5"/>
    <property type="match status" value="1"/>
</dbReference>
<dbReference type="SUPFAM" id="SSF82199">
    <property type="entry name" value="SET domain"/>
    <property type="match status" value="1"/>
</dbReference>
<evidence type="ECO:0000313" key="4">
    <source>
        <dbReference type="Proteomes" id="UP000308549"/>
    </source>
</evidence>
<dbReference type="Proteomes" id="UP000308549">
    <property type="component" value="Unassembled WGS sequence"/>
</dbReference>
<comment type="caution">
    <text evidence="3">The sequence shown here is derived from an EMBL/GenBank/DDBJ whole genome shotgun (WGS) entry which is preliminary data.</text>
</comment>
<dbReference type="Pfam" id="PF00856">
    <property type="entry name" value="SET"/>
    <property type="match status" value="1"/>
</dbReference>